<dbReference type="PANTHER" id="PTHR43214:SF43">
    <property type="entry name" value="TWO-COMPONENT RESPONSE REGULATOR"/>
    <property type="match status" value="1"/>
</dbReference>
<proteinExistence type="predicted"/>
<dbReference type="PROSITE" id="PS50043">
    <property type="entry name" value="HTH_LUXR_2"/>
    <property type="match status" value="1"/>
</dbReference>
<feature type="modified residue" description="4-aspartylphosphate" evidence="3">
    <location>
        <position position="54"/>
    </location>
</feature>
<keyword evidence="7" id="KW-1185">Reference proteome</keyword>
<evidence type="ECO:0000313" key="6">
    <source>
        <dbReference type="EMBL" id="MFC0319805.1"/>
    </source>
</evidence>
<evidence type="ECO:0000256" key="2">
    <source>
        <dbReference type="ARBA" id="ARBA00023125"/>
    </source>
</evidence>
<dbReference type="PRINTS" id="PR00038">
    <property type="entry name" value="HTHLUXR"/>
</dbReference>
<dbReference type="InterPro" id="IPR058245">
    <property type="entry name" value="NreC/VraR/RcsB-like_REC"/>
</dbReference>
<dbReference type="EMBL" id="JBHLWO010000002">
    <property type="protein sequence ID" value="MFC0319805.1"/>
    <property type="molecule type" value="Genomic_DNA"/>
</dbReference>
<dbReference type="SUPFAM" id="SSF52172">
    <property type="entry name" value="CheY-like"/>
    <property type="match status" value="1"/>
</dbReference>
<dbReference type="InterPro" id="IPR039420">
    <property type="entry name" value="WalR-like"/>
</dbReference>
<dbReference type="SMART" id="SM00448">
    <property type="entry name" value="REC"/>
    <property type="match status" value="1"/>
</dbReference>
<dbReference type="Pfam" id="PF00196">
    <property type="entry name" value="GerE"/>
    <property type="match status" value="1"/>
</dbReference>
<evidence type="ECO:0000256" key="1">
    <source>
        <dbReference type="ARBA" id="ARBA00022553"/>
    </source>
</evidence>
<dbReference type="SUPFAM" id="SSF46894">
    <property type="entry name" value="C-terminal effector domain of the bipartite response regulators"/>
    <property type="match status" value="1"/>
</dbReference>
<feature type="domain" description="HTH luxR-type" evidence="4">
    <location>
        <begin position="140"/>
        <end position="205"/>
    </location>
</feature>
<protein>
    <submittedName>
        <fullName evidence="6">Response regulator</fullName>
    </submittedName>
</protein>
<dbReference type="InterPro" id="IPR001789">
    <property type="entry name" value="Sig_transdc_resp-reg_receiver"/>
</dbReference>
<dbReference type="InterPro" id="IPR011006">
    <property type="entry name" value="CheY-like_superfamily"/>
</dbReference>
<dbReference type="Pfam" id="PF00072">
    <property type="entry name" value="Response_reg"/>
    <property type="match status" value="1"/>
</dbReference>
<keyword evidence="1 3" id="KW-0597">Phosphoprotein</keyword>
<reference evidence="6 7" key="1">
    <citation type="submission" date="2024-09" db="EMBL/GenBank/DDBJ databases">
        <authorList>
            <person name="Sun Q."/>
            <person name="Mori K."/>
        </authorList>
    </citation>
    <scope>NUCLEOTIDE SEQUENCE [LARGE SCALE GENOMIC DNA]</scope>
    <source>
        <strain evidence="6 7">CCM 7765</strain>
    </source>
</reference>
<evidence type="ECO:0000259" key="5">
    <source>
        <dbReference type="PROSITE" id="PS50110"/>
    </source>
</evidence>
<name>A0ABV6HLN7_9SPHI</name>
<evidence type="ECO:0000259" key="4">
    <source>
        <dbReference type="PROSITE" id="PS50043"/>
    </source>
</evidence>
<gene>
    <name evidence="6" type="ORF">ACFFI0_15895</name>
</gene>
<dbReference type="CDD" id="cd17535">
    <property type="entry name" value="REC_NarL-like"/>
    <property type="match status" value="1"/>
</dbReference>
<dbReference type="Gene3D" id="3.40.50.2300">
    <property type="match status" value="1"/>
</dbReference>
<keyword evidence="2" id="KW-0238">DNA-binding</keyword>
<dbReference type="Proteomes" id="UP001589774">
    <property type="component" value="Unassembled WGS sequence"/>
</dbReference>
<evidence type="ECO:0000313" key="7">
    <source>
        <dbReference type="Proteomes" id="UP001589774"/>
    </source>
</evidence>
<dbReference type="PROSITE" id="PS50110">
    <property type="entry name" value="RESPONSE_REGULATORY"/>
    <property type="match status" value="1"/>
</dbReference>
<dbReference type="InterPro" id="IPR000792">
    <property type="entry name" value="Tscrpt_reg_LuxR_C"/>
</dbReference>
<feature type="domain" description="Response regulatory" evidence="5">
    <location>
        <begin position="3"/>
        <end position="119"/>
    </location>
</feature>
<accession>A0ABV6HLN7</accession>
<dbReference type="InterPro" id="IPR016032">
    <property type="entry name" value="Sig_transdc_resp-reg_C-effctor"/>
</dbReference>
<dbReference type="RefSeq" id="WP_130855696.1">
    <property type="nucleotide sequence ID" value="NZ_JBHLWO010000002.1"/>
</dbReference>
<comment type="caution">
    <text evidence="6">The sequence shown here is derived from an EMBL/GenBank/DDBJ whole genome shotgun (WGS) entry which is preliminary data.</text>
</comment>
<sequence length="207" mass="23152">MIKVIIIDDHPIVIDGLKNLFFTHEDISLIESYKLGKEAIDALKGMDVDVILLDINLPDMNGINLCSDLKRNHPGLKIIALSLHNEHAVIRSMLQNGALGYVIKNAPGDEILEAIRTVARGQKYLCSATRTTMANAEADQHITVPLITRREKEVLQLIGKGLTTQQVADQLFISPHTVESHRKKLMEKFEVNNIISVIKLATDYRLL</sequence>
<dbReference type="CDD" id="cd06170">
    <property type="entry name" value="LuxR_C_like"/>
    <property type="match status" value="1"/>
</dbReference>
<dbReference type="SMART" id="SM00421">
    <property type="entry name" value="HTH_LUXR"/>
    <property type="match status" value="1"/>
</dbReference>
<evidence type="ECO:0000256" key="3">
    <source>
        <dbReference type="PROSITE-ProRule" id="PRU00169"/>
    </source>
</evidence>
<organism evidence="6 7">
    <name type="scientific">Olivibacter oleidegradans</name>
    <dbReference type="NCBI Taxonomy" id="760123"/>
    <lineage>
        <taxon>Bacteria</taxon>
        <taxon>Pseudomonadati</taxon>
        <taxon>Bacteroidota</taxon>
        <taxon>Sphingobacteriia</taxon>
        <taxon>Sphingobacteriales</taxon>
        <taxon>Sphingobacteriaceae</taxon>
        <taxon>Olivibacter</taxon>
    </lineage>
</organism>
<dbReference type="PANTHER" id="PTHR43214">
    <property type="entry name" value="TWO-COMPONENT RESPONSE REGULATOR"/>
    <property type="match status" value="1"/>
</dbReference>